<evidence type="ECO:0000256" key="4">
    <source>
        <dbReference type="ARBA" id="ARBA00022679"/>
    </source>
</evidence>
<evidence type="ECO:0000313" key="8">
    <source>
        <dbReference type="Proteomes" id="UP001230188"/>
    </source>
</evidence>
<dbReference type="GO" id="GO:0016757">
    <property type="term" value="F:glycosyltransferase activity"/>
    <property type="evidence" value="ECO:0007669"/>
    <property type="project" value="UniProtKB-KW"/>
</dbReference>
<dbReference type="Pfam" id="PF03407">
    <property type="entry name" value="Nucleotid_trans"/>
    <property type="match status" value="1"/>
</dbReference>
<comment type="caution">
    <text evidence="7">The sequence shown here is derived from an EMBL/GenBank/DDBJ whole genome shotgun (WGS) entry which is preliminary data.</text>
</comment>
<reference evidence="7" key="1">
    <citation type="submission" date="2023-01" db="EMBL/GenBank/DDBJ databases">
        <title>Metagenome sequencing of chrysophaentin producing Chrysophaeum taylorii.</title>
        <authorList>
            <person name="Davison J."/>
            <person name="Bewley C."/>
        </authorList>
    </citation>
    <scope>NUCLEOTIDE SEQUENCE</scope>
    <source>
        <strain evidence="7">NIES-1699</strain>
    </source>
</reference>
<dbReference type="GO" id="GO:0000139">
    <property type="term" value="C:Golgi membrane"/>
    <property type="evidence" value="ECO:0007669"/>
    <property type="project" value="TreeGrafter"/>
</dbReference>
<keyword evidence="3" id="KW-0328">Glycosyltransferase</keyword>
<evidence type="ECO:0000256" key="1">
    <source>
        <dbReference type="ARBA" id="ARBA00005664"/>
    </source>
</evidence>
<evidence type="ECO:0000259" key="6">
    <source>
        <dbReference type="Pfam" id="PF03407"/>
    </source>
</evidence>
<protein>
    <recommendedName>
        <fullName evidence="6">Nucleotide-diphospho-sugar transferase domain-containing protein</fullName>
    </recommendedName>
</protein>
<dbReference type="SUPFAM" id="SSF53448">
    <property type="entry name" value="Nucleotide-diphospho-sugar transferases"/>
    <property type="match status" value="1"/>
</dbReference>
<comment type="similarity">
    <text evidence="2">Belongs to the glycosyltransferase 77 family.</text>
</comment>
<dbReference type="InterPro" id="IPR029044">
    <property type="entry name" value="Nucleotide-diphossugar_trans"/>
</dbReference>
<dbReference type="AlphaFoldDB" id="A0AAD7XJ39"/>
<proteinExistence type="inferred from homology"/>
<dbReference type="InterPro" id="IPR008630">
    <property type="entry name" value="Glyco_trans_34"/>
</dbReference>
<feature type="domain" description="Nucleotide-diphospho-sugar transferase" evidence="6">
    <location>
        <begin position="118"/>
        <end position="236"/>
    </location>
</feature>
<evidence type="ECO:0000256" key="3">
    <source>
        <dbReference type="ARBA" id="ARBA00022676"/>
    </source>
</evidence>
<comment type="similarity">
    <text evidence="1">Belongs to the glycosyltransferase 34 family.</text>
</comment>
<dbReference type="PANTHER" id="PTHR31306:SF4">
    <property type="entry name" value="ALPHA-1,2-GALACTOSYLTRANSFERASE"/>
    <property type="match status" value="1"/>
</dbReference>
<evidence type="ECO:0000256" key="2">
    <source>
        <dbReference type="ARBA" id="ARBA00007033"/>
    </source>
</evidence>
<dbReference type="Gene3D" id="3.90.550.10">
    <property type="entry name" value="Spore Coat Polysaccharide Biosynthesis Protein SpsA, Chain A"/>
    <property type="match status" value="1"/>
</dbReference>
<keyword evidence="4" id="KW-0808">Transferase</keyword>
<dbReference type="Proteomes" id="UP001230188">
    <property type="component" value="Unassembled WGS sequence"/>
</dbReference>
<name>A0AAD7XJ39_9STRA</name>
<dbReference type="EMBL" id="JAQMWT010000344">
    <property type="protein sequence ID" value="KAJ8603817.1"/>
    <property type="molecule type" value="Genomic_DNA"/>
</dbReference>
<sequence>MDRRRRWRLLEVWARRRGLVVVVVTALVGILVLVSRGHEVPRRPEPLTQEEAASGRTARVGLVTTASRRQRVGASEYGELKATYVYAASIDNKARYCASRGWELVVGAEVEEAEGRSARWNKVAWLRRVVDTYDWIVWMDLDCFFSRNRGDVLRALNPQYDAHFTPDVGGEKPRVNTGFFALRGKSAWTKEFLERVWDHNDSGEGASDQNSINHFLDSLGAAERAKHVKLYDKSLLNAFPEVKFVPTEGFEMPPPGDETSRSLVVHFAGQYGGARSSDGETPGSMLVQFLDMMLKRHAAFLEESALSPAQEARMGLRPAKEATDFVTAARASLESCLSKIGGYEKETFNNDLGVRYFEPSTPQAACDVGDSLRNLRHFLGRLLLDSNARPKSLACSRDDADGRDPQQLAVVPLLRAMTRVREQQGRKRLVHSTRYTFSTDPLREGFAVVAHECAYATLERGDLTVADGDSVMSLPMWRNKTRPPPTMASTVEEFSTLAVLAPLPVSRRSLYPPTEGESKQLVDDVVEASYFWRFLAPLALACAQNAPRDAQFVIQSHPGDRDADFDADWRHLAPFRDRLPLAVDAKEHRTFYADTLYTCHAGDSALSISGIRRVATQELGRLRAALRPPPPMMFGGGGNVAAFVVVVCGQPPFGFLDCEKIVSTIKPPLGVHLATSQKFTGKGPAWYGLRDRVFYPDNTVLVVAPRAPDKLGVAPLLCAACSPGAVFLELTSAPKRRGQEALGSGYASFAEAAAEALGLRHDILYSYNTARLNAKLAELLPAEPKPSDDAVSVVKEGEDDDGPISEFRNSVTLIGDLEPSPPSRL</sequence>
<feature type="region of interest" description="Disordered" evidence="5">
    <location>
        <begin position="784"/>
        <end position="825"/>
    </location>
</feature>
<gene>
    <name evidence="7" type="ORF">CTAYLR_000244</name>
</gene>
<dbReference type="InterPro" id="IPR005069">
    <property type="entry name" value="Nucl-diP-sugar_transferase"/>
</dbReference>
<keyword evidence="8" id="KW-1185">Reference proteome</keyword>
<dbReference type="PANTHER" id="PTHR31306">
    <property type="entry name" value="ALPHA-1,6-MANNOSYLTRANSFERASE MNN11-RELATED"/>
    <property type="match status" value="1"/>
</dbReference>
<dbReference type="GO" id="GO:0006487">
    <property type="term" value="P:protein N-linked glycosylation"/>
    <property type="evidence" value="ECO:0007669"/>
    <property type="project" value="TreeGrafter"/>
</dbReference>
<evidence type="ECO:0000256" key="5">
    <source>
        <dbReference type="SAM" id="MobiDB-lite"/>
    </source>
</evidence>
<accession>A0AAD7XJ39</accession>
<organism evidence="7 8">
    <name type="scientific">Chrysophaeum taylorii</name>
    <dbReference type="NCBI Taxonomy" id="2483200"/>
    <lineage>
        <taxon>Eukaryota</taxon>
        <taxon>Sar</taxon>
        <taxon>Stramenopiles</taxon>
        <taxon>Ochrophyta</taxon>
        <taxon>Pelagophyceae</taxon>
        <taxon>Pelagomonadales</taxon>
        <taxon>Pelagomonadaceae</taxon>
        <taxon>Chrysophaeum</taxon>
    </lineage>
</organism>
<evidence type="ECO:0000313" key="7">
    <source>
        <dbReference type="EMBL" id="KAJ8603817.1"/>
    </source>
</evidence>